<feature type="domain" description="LIM zinc-binding" evidence="7">
    <location>
        <begin position="272"/>
        <end position="331"/>
    </location>
</feature>
<keyword evidence="9" id="KW-1185">Reference proteome</keyword>
<dbReference type="GO" id="GO:0003712">
    <property type="term" value="F:transcription coregulator activity"/>
    <property type="evidence" value="ECO:0007669"/>
    <property type="project" value="TreeGrafter"/>
</dbReference>
<organism evidence="8 9">
    <name type="scientific">Entamoeba invadens IP1</name>
    <dbReference type="NCBI Taxonomy" id="370355"/>
    <lineage>
        <taxon>Eukaryota</taxon>
        <taxon>Amoebozoa</taxon>
        <taxon>Evosea</taxon>
        <taxon>Archamoebae</taxon>
        <taxon>Mastigamoebida</taxon>
        <taxon>Entamoebidae</taxon>
        <taxon>Entamoeba</taxon>
    </lineage>
</organism>
<dbReference type="Gene3D" id="2.10.110.10">
    <property type="entry name" value="Cysteine Rich Protein"/>
    <property type="match status" value="5"/>
</dbReference>
<dbReference type="SUPFAM" id="SSF57716">
    <property type="entry name" value="Glucocorticoid receptor-like (DNA-binding domain)"/>
    <property type="match status" value="5"/>
</dbReference>
<proteinExistence type="predicted"/>
<evidence type="ECO:0000256" key="2">
    <source>
        <dbReference type="ARBA" id="ARBA00022737"/>
    </source>
</evidence>
<feature type="region of interest" description="Disordered" evidence="6">
    <location>
        <begin position="341"/>
        <end position="395"/>
    </location>
</feature>
<feature type="compositionally biased region" description="Basic and acidic residues" evidence="6">
    <location>
        <begin position="341"/>
        <end position="372"/>
    </location>
</feature>
<dbReference type="AlphaFoldDB" id="L7FK15"/>
<dbReference type="OMA" id="RYVCHKC"/>
<dbReference type="VEuPathDB" id="AmoebaDB:EIN_284860"/>
<keyword evidence="3 5" id="KW-0862">Zinc</keyword>
<dbReference type="Proteomes" id="UP000014680">
    <property type="component" value="Unassembled WGS sequence"/>
</dbReference>
<protein>
    <submittedName>
        <fullName evidence="8">LIM domain containing protein unc-97, putative</fullName>
    </submittedName>
</protein>
<dbReference type="InterPro" id="IPR001781">
    <property type="entry name" value="Znf_LIM"/>
</dbReference>
<keyword evidence="2" id="KW-0677">Repeat</keyword>
<dbReference type="PROSITE" id="PS50023">
    <property type="entry name" value="LIM_DOMAIN_2"/>
    <property type="match status" value="4"/>
</dbReference>
<name>L7FK15_ENTIV</name>
<dbReference type="RefSeq" id="XP_004184246.1">
    <property type="nucleotide sequence ID" value="XM_004184198.1"/>
</dbReference>
<dbReference type="PANTHER" id="PTHR24205:SF16">
    <property type="entry name" value="GH01042P-RELATED"/>
    <property type="match status" value="1"/>
</dbReference>
<dbReference type="GeneID" id="14883860"/>
<evidence type="ECO:0000256" key="5">
    <source>
        <dbReference type="PROSITE-ProRule" id="PRU00125"/>
    </source>
</evidence>
<dbReference type="OrthoDB" id="15567at2759"/>
<evidence type="ECO:0000313" key="9">
    <source>
        <dbReference type="Proteomes" id="UP000014680"/>
    </source>
</evidence>
<dbReference type="PROSITE" id="PS00478">
    <property type="entry name" value="LIM_DOMAIN_1"/>
    <property type="match status" value="4"/>
</dbReference>
<evidence type="ECO:0000313" key="8">
    <source>
        <dbReference type="EMBL" id="ELP84900.1"/>
    </source>
</evidence>
<dbReference type="FunFam" id="2.10.110.10:FF:000009">
    <property type="entry name" value="Paxillin isoform 1"/>
    <property type="match status" value="1"/>
</dbReference>
<gene>
    <name evidence="8" type="ORF">EIN_284860</name>
</gene>
<dbReference type="Pfam" id="PF00412">
    <property type="entry name" value="LIM"/>
    <property type="match status" value="5"/>
</dbReference>
<sequence>MTEEQIANLKKGETLEIPQADGTVMIIEGNPCTKCNKNIVGEIVDVDEGVFHPACFVCSNCGCSLLDEEYLEDEGELYCDDCYKECCGPRCYYCKQPIEDQAIQFNNRKYHTNHFGCFVCKTNLKGKQYKDVDGEPYCVDCAKKKEEKEKQKDLCFKCKEPIIGDFILVNGMKCHPFHYQCAICHAEFTGGSSIEFSGKRYCINCYKLVSAMVCEKCKKPIEGRSIQACGYMYHPDCLTCTECDAPLTKSSFFEHEGKPYCEFHFYRMFGDVCAKCGEPVKNNEGVHVGDKCFHHKCFVCSQCSKPMDPKKTKIYDNNPICMSCYNKLPGDVKYEIEEVEREQKRVEEKRKDNVKKQEKMDKKAEKKKEKEMAAQVKKAQKEAEKAQKAAGKKKK</sequence>
<reference evidence="8 9" key="1">
    <citation type="submission" date="2012-10" db="EMBL/GenBank/DDBJ databases">
        <authorList>
            <person name="Zafar N."/>
            <person name="Inman J."/>
            <person name="Hall N."/>
            <person name="Lorenzi H."/>
            <person name="Caler E."/>
        </authorList>
    </citation>
    <scope>NUCLEOTIDE SEQUENCE [LARGE SCALE GENOMIC DNA]</scope>
    <source>
        <strain evidence="8 9">IP1</strain>
    </source>
</reference>
<keyword evidence="1 5" id="KW-0479">Metal-binding</keyword>
<dbReference type="KEGG" id="eiv:EIN_284860"/>
<evidence type="ECO:0000256" key="4">
    <source>
        <dbReference type="ARBA" id="ARBA00023038"/>
    </source>
</evidence>
<evidence type="ECO:0000256" key="1">
    <source>
        <dbReference type="ARBA" id="ARBA00022723"/>
    </source>
</evidence>
<feature type="domain" description="LIM zinc-binding" evidence="7">
    <location>
        <begin position="90"/>
        <end position="148"/>
    </location>
</feature>
<dbReference type="PANTHER" id="PTHR24205">
    <property type="entry name" value="FOUR AND A HALF LIM DOMAINS PROTEIN"/>
    <property type="match status" value="1"/>
</dbReference>
<dbReference type="SMART" id="SM00132">
    <property type="entry name" value="LIM"/>
    <property type="match status" value="5"/>
</dbReference>
<accession>L7FK15</accession>
<evidence type="ECO:0000259" key="7">
    <source>
        <dbReference type="PROSITE" id="PS50023"/>
    </source>
</evidence>
<feature type="domain" description="LIM zinc-binding" evidence="7">
    <location>
        <begin position="212"/>
        <end position="271"/>
    </location>
</feature>
<feature type="domain" description="LIM zinc-binding" evidence="7">
    <location>
        <begin position="30"/>
        <end position="89"/>
    </location>
</feature>
<keyword evidence="4 5" id="KW-0440">LIM domain</keyword>
<evidence type="ECO:0000256" key="6">
    <source>
        <dbReference type="SAM" id="MobiDB-lite"/>
    </source>
</evidence>
<dbReference type="EMBL" id="KB207106">
    <property type="protein sequence ID" value="ELP84900.1"/>
    <property type="molecule type" value="Genomic_DNA"/>
</dbReference>
<dbReference type="GO" id="GO:0005634">
    <property type="term" value="C:nucleus"/>
    <property type="evidence" value="ECO:0007669"/>
    <property type="project" value="TreeGrafter"/>
</dbReference>
<dbReference type="GO" id="GO:0046872">
    <property type="term" value="F:metal ion binding"/>
    <property type="evidence" value="ECO:0007669"/>
    <property type="project" value="UniProtKB-KW"/>
</dbReference>
<evidence type="ECO:0000256" key="3">
    <source>
        <dbReference type="ARBA" id="ARBA00022833"/>
    </source>
</evidence>
<dbReference type="CDD" id="cd08368">
    <property type="entry name" value="LIM"/>
    <property type="match status" value="3"/>
</dbReference>